<feature type="region of interest" description="Disordered" evidence="4">
    <location>
        <begin position="308"/>
        <end position="329"/>
    </location>
</feature>
<dbReference type="PRINTS" id="PR00032">
    <property type="entry name" value="HTHARAC"/>
</dbReference>
<protein>
    <submittedName>
        <fullName evidence="6">Transcriptional activator NphR</fullName>
    </submittedName>
</protein>
<reference evidence="6 7" key="1">
    <citation type="submission" date="2019-11" db="EMBL/GenBank/DDBJ databases">
        <title>Complete genome sequence of Corynebacterium kalinowskii 1959, a novel Corynebacterium species isolated from soil of a small paddock in Vilsendorf, Germany.</title>
        <authorList>
            <person name="Schaffert L."/>
            <person name="Ruwe M."/>
            <person name="Milse J."/>
            <person name="Hanuschka K."/>
            <person name="Ortseifen V."/>
            <person name="Droste J."/>
            <person name="Brandt D."/>
            <person name="Schlueter L."/>
            <person name="Kutter Y."/>
            <person name="Vinke S."/>
            <person name="Viehoefer P."/>
            <person name="Jacob L."/>
            <person name="Luebke N.-C."/>
            <person name="Schulte-Berndt E."/>
            <person name="Hain C."/>
            <person name="Linder M."/>
            <person name="Schmidt P."/>
            <person name="Wollenschlaeger L."/>
            <person name="Luttermann T."/>
            <person name="Thieme E."/>
            <person name="Hassa J."/>
            <person name="Haak M."/>
            <person name="Wittchen M."/>
            <person name="Mentz A."/>
            <person name="Persicke M."/>
            <person name="Busche T."/>
            <person name="Ruckert C."/>
        </authorList>
    </citation>
    <scope>NUCLEOTIDE SEQUENCE [LARGE SCALE GENOMIC DNA]</scope>
    <source>
        <strain evidence="6 7">2039</strain>
        <plasmid evidence="7">pcoccu</plasmid>
    </source>
</reference>
<geneLocation type="plasmid" evidence="7">
    <name>pcoccu</name>
</geneLocation>
<keyword evidence="2" id="KW-0238">DNA-binding</keyword>
<sequence length="329" mass="36517">MDTVLDTRLIHPDDRQNYWSTGISMHFFPICIETVGTPLLEAHLSGGQIGPVGIRFIRGRPHRVARTASMVAASDPECILLYLLIGGSIRLEQDNRSCVLQPGDLACHDTSRPSAFESHDTFEVLMFSVPKWFIGLSTPNITRYTATRMARDDGHLPRLVAPFLVNLARTVAGNESLSSRDSEASAEMLVSMLRSIYAEPTPLEGRSHPDVLLVQMQQYALDRLHIPSLGPDSIAQAHFVSTRYVHKLFATSGTSASAWIRERRLEAAAQELRESPAMTISVIATKWGYRNPGSFSRAFREMYGCSPRDLRQSQVPGKNSRPLRGARAS</sequence>
<dbReference type="EMBL" id="CP046456">
    <property type="protein sequence ID" value="QGU08786.1"/>
    <property type="molecule type" value="Genomic_DNA"/>
</dbReference>
<dbReference type="PROSITE" id="PS01124">
    <property type="entry name" value="HTH_ARAC_FAMILY_2"/>
    <property type="match status" value="1"/>
</dbReference>
<dbReference type="Pfam" id="PF12833">
    <property type="entry name" value="HTH_18"/>
    <property type="match status" value="1"/>
</dbReference>
<dbReference type="InterPro" id="IPR035418">
    <property type="entry name" value="AraC-bd_2"/>
</dbReference>
<dbReference type="InterPro" id="IPR020449">
    <property type="entry name" value="Tscrpt_reg_AraC-type_HTH"/>
</dbReference>
<dbReference type="GO" id="GO:0003700">
    <property type="term" value="F:DNA-binding transcription factor activity"/>
    <property type="evidence" value="ECO:0007669"/>
    <property type="project" value="InterPro"/>
</dbReference>
<evidence type="ECO:0000256" key="3">
    <source>
        <dbReference type="ARBA" id="ARBA00023163"/>
    </source>
</evidence>
<dbReference type="SUPFAM" id="SSF46689">
    <property type="entry name" value="Homeodomain-like"/>
    <property type="match status" value="1"/>
</dbReference>
<keyword evidence="1" id="KW-0805">Transcription regulation</keyword>
<gene>
    <name evidence="6" type="primary">nphR4</name>
    <name evidence="6" type="ORF">COCCU_14480</name>
</gene>
<dbReference type="InterPro" id="IPR050204">
    <property type="entry name" value="AraC_XylS_family_regulators"/>
</dbReference>
<dbReference type="PANTHER" id="PTHR46796">
    <property type="entry name" value="HTH-TYPE TRANSCRIPTIONAL ACTIVATOR RHAS-RELATED"/>
    <property type="match status" value="1"/>
</dbReference>
<proteinExistence type="predicted"/>
<keyword evidence="3" id="KW-0804">Transcription</keyword>
<dbReference type="GO" id="GO:0043565">
    <property type="term" value="F:sequence-specific DNA binding"/>
    <property type="evidence" value="ECO:0007669"/>
    <property type="project" value="InterPro"/>
</dbReference>
<organism evidence="6 7">
    <name type="scientific">Corynebacterium occultum</name>
    <dbReference type="NCBI Taxonomy" id="2675219"/>
    <lineage>
        <taxon>Bacteria</taxon>
        <taxon>Bacillati</taxon>
        <taxon>Actinomycetota</taxon>
        <taxon>Actinomycetes</taxon>
        <taxon>Mycobacteriales</taxon>
        <taxon>Corynebacteriaceae</taxon>
        <taxon>Corynebacterium</taxon>
    </lineage>
</organism>
<dbReference type="Pfam" id="PF14525">
    <property type="entry name" value="AraC_binding_2"/>
    <property type="match status" value="1"/>
</dbReference>
<feature type="domain" description="HTH araC/xylS-type" evidence="5">
    <location>
        <begin position="214"/>
        <end position="313"/>
    </location>
</feature>
<evidence type="ECO:0000256" key="2">
    <source>
        <dbReference type="ARBA" id="ARBA00023125"/>
    </source>
</evidence>
<name>A0A6B8WD54_9CORY</name>
<dbReference type="InterPro" id="IPR018062">
    <property type="entry name" value="HTH_AraC-typ_CS"/>
</dbReference>
<evidence type="ECO:0000313" key="6">
    <source>
        <dbReference type="EMBL" id="QGU08786.1"/>
    </source>
</evidence>
<dbReference type="RefSeq" id="WP_156233065.1">
    <property type="nucleotide sequence ID" value="NZ_CP046456.1"/>
</dbReference>
<dbReference type="Gene3D" id="1.10.10.60">
    <property type="entry name" value="Homeodomain-like"/>
    <property type="match status" value="1"/>
</dbReference>
<keyword evidence="6" id="KW-0614">Plasmid</keyword>
<dbReference type="SMART" id="SM00342">
    <property type="entry name" value="HTH_ARAC"/>
    <property type="match status" value="1"/>
</dbReference>
<evidence type="ECO:0000256" key="4">
    <source>
        <dbReference type="SAM" id="MobiDB-lite"/>
    </source>
</evidence>
<dbReference type="PANTHER" id="PTHR46796:SF6">
    <property type="entry name" value="ARAC SUBFAMILY"/>
    <property type="match status" value="1"/>
</dbReference>
<dbReference type="InterPro" id="IPR018060">
    <property type="entry name" value="HTH_AraC"/>
</dbReference>
<dbReference type="Proteomes" id="UP000424462">
    <property type="component" value="Plasmid pCOCCU"/>
</dbReference>
<evidence type="ECO:0000259" key="5">
    <source>
        <dbReference type="PROSITE" id="PS01124"/>
    </source>
</evidence>
<keyword evidence="7" id="KW-1185">Reference proteome</keyword>
<evidence type="ECO:0000313" key="7">
    <source>
        <dbReference type="Proteomes" id="UP000424462"/>
    </source>
</evidence>
<evidence type="ECO:0000256" key="1">
    <source>
        <dbReference type="ARBA" id="ARBA00023015"/>
    </source>
</evidence>
<dbReference type="PROSITE" id="PS00041">
    <property type="entry name" value="HTH_ARAC_FAMILY_1"/>
    <property type="match status" value="1"/>
</dbReference>
<dbReference type="KEGG" id="cok:COCCU_14480"/>
<dbReference type="InterPro" id="IPR009057">
    <property type="entry name" value="Homeodomain-like_sf"/>
</dbReference>
<dbReference type="AlphaFoldDB" id="A0A6B8WD54"/>
<accession>A0A6B8WD54</accession>